<accession>A0A382THC0</accession>
<dbReference type="SUPFAM" id="SSF109755">
    <property type="entry name" value="PhoU-like"/>
    <property type="match status" value="1"/>
</dbReference>
<dbReference type="InterPro" id="IPR018445">
    <property type="entry name" value="Put_Phosphate_transp_reg"/>
</dbReference>
<proteinExistence type="inferred from homology"/>
<dbReference type="InterPro" id="IPR038078">
    <property type="entry name" value="PhoU-like_sf"/>
</dbReference>
<name>A0A382THC0_9ZZZZ</name>
<dbReference type="InterPro" id="IPR002727">
    <property type="entry name" value="DUF47"/>
</dbReference>
<dbReference type="Gene3D" id="1.20.58.220">
    <property type="entry name" value="Phosphate transport system protein phou homolog 2, domain 2"/>
    <property type="match status" value="1"/>
</dbReference>
<dbReference type="EMBL" id="UINC01136627">
    <property type="protein sequence ID" value="SVD21509.1"/>
    <property type="molecule type" value="Genomic_DNA"/>
</dbReference>
<dbReference type="Pfam" id="PF01865">
    <property type="entry name" value="PhoU_div"/>
    <property type="match status" value="1"/>
</dbReference>
<evidence type="ECO:0008006" key="3">
    <source>
        <dbReference type="Google" id="ProtNLM"/>
    </source>
</evidence>
<gene>
    <name evidence="2" type="ORF">METZ01_LOCUS374363</name>
</gene>
<dbReference type="PANTHER" id="PTHR36536">
    <property type="entry name" value="UPF0111 PROTEIN HI_1603"/>
    <property type="match status" value="1"/>
</dbReference>
<evidence type="ECO:0000256" key="1">
    <source>
        <dbReference type="ARBA" id="ARBA00008591"/>
    </source>
</evidence>
<dbReference type="NCBIfam" id="TIGR00153">
    <property type="entry name" value="TIGR00153 family protein"/>
    <property type="match status" value="1"/>
</dbReference>
<reference evidence="2" key="1">
    <citation type="submission" date="2018-05" db="EMBL/GenBank/DDBJ databases">
        <authorList>
            <person name="Lanie J.A."/>
            <person name="Ng W.-L."/>
            <person name="Kazmierczak K.M."/>
            <person name="Andrzejewski T.M."/>
            <person name="Davidsen T.M."/>
            <person name="Wayne K.J."/>
            <person name="Tettelin H."/>
            <person name="Glass J.I."/>
            <person name="Rusch D."/>
            <person name="Podicherti R."/>
            <person name="Tsui H.-C.T."/>
            <person name="Winkler M.E."/>
        </authorList>
    </citation>
    <scope>NUCLEOTIDE SEQUENCE</scope>
</reference>
<protein>
    <recommendedName>
        <fullName evidence="3">TIGR00153 family protein</fullName>
    </recommendedName>
</protein>
<dbReference type="PANTHER" id="PTHR36536:SF3">
    <property type="entry name" value="UPF0111 PROTEIN HI_1603"/>
    <property type="match status" value="1"/>
</dbReference>
<evidence type="ECO:0000313" key="2">
    <source>
        <dbReference type="EMBL" id="SVD21509.1"/>
    </source>
</evidence>
<dbReference type="AlphaFoldDB" id="A0A382THC0"/>
<comment type="similarity">
    <text evidence="1">Belongs to the UPF0111 family.</text>
</comment>
<organism evidence="2">
    <name type="scientific">marine metagenome</name>
    <dbReference type="NCBI Taxonomy" id="408172"/>
    <lineage>
        <taxon>unclassified sequences</taxon>
        <taxon>metagenomes</taxon>
        <taxon>ecological metagenomes</taxon>
    </lineage>
</organism>
<sequence>MRTILSMFAKSPFKPLVSHIGKVNECVDQIIPLFDALQSKDYNKVEAISEYISKVEHKADKIKDDIRQHLPQSIFLPVDKRDFMHLLSAQDDIADAVEDLAVLMRIKNISLPEELNEPLRDLVRHVVDAANEACSMIRELDDLLEASFGGAEAEKIEKMAADLGTSEWEADKKQFLLAQKLFSLGDKLGAADLLLLNELIKKLGAVADQSEKIGKTLRIFLSR</sequence>